<dbReference type="PANTHER" id="PTHR37089:SF4">
    <property type="entry name" value="EXPORTED PROTEIN"/>
    <property type="match status" value="1"/>
</dbReference>
<dbReference type="OrthoDB" id="5382609at2"/>
<dbReference type="Proteomes" id="UP000297839">
    <property type="component" value="Unassembled WGS sequence"/>
</dbReference>
<dbReference type="AlphaFoldDB" id="A0A4Z0BF87"/>
<evidence type="ECO:0000313" key="2">
    <source>
        <dbReference type="EMBL" id="TFY97039.1"/>
    </source>
</evidence>
<evidence type="ECO:0000259" key="1">
    <source>
        <dbReference type="Pfam" id="PF05229"/>
    </source>
</evidence>
<dbReference type="PANTHER" id="PTHR37089">
    <property type="entry name" value="PROTEIN U-RELATED"/>
    <property type="match status" value="1"/>
</dbReference>
<proteinExistence type="predicted"/>
<feature type="domain" description="Spore coat protein U/FanG" evidence="1">
    <location>
        <begin position="50"/>
        <end position="194"/>
    </location>
</feature>
<accession>A0A4Z0BF87</accession>
<evidence type="ECO:0000313" key="3">
    <source>
        <dbReference type="Proteomes" id="UP000297839"/>
    </source>
</evidence>
<protein>
    <submittedName>
        <fullName evidence="2">SCPU domain-containing protein</fullName>
    </submittedName>
</protein>
<dbReference type="InterPro" id="IPR007893">
    <property type="entry name" value="Spore_coat_U/FanG"/>
</dbReference>
<dbReference type="EMBL" id="SMLK01000009">
    <property type="protein sequence ID" value="TFY97039.1"/>
    <property type="molecule type" value="Genomic_DNA"/>
</dbReference>
<name>A0A4Z0BF87_9BURK</name>
<organism evidence="2 3">
    <name type="scientific">Ramlibacter humi</name>
    <dbReference type="NCBI Taxonomy" id="2530451"/>
    <lineage>
        <taxon>Bacteria</taxon>
        <taxon>Pseudomonadati</taxon>
        <taxon>Pseudomonadota</taxon>
        <taxon>Betaproteobacteria</taxon>
        <taxon>Burkholderiales</taxon>
        <taxon>Comamonadaceae</taxon>
        <taxon>Ramlibacter</taxon>
    </lineage>
</organism>
<reference evidence="2 3" key="1">
    <citation type="submission" date="2019-03" db="EMBL/GenBank/DDBJ databases">
        <title>Ramlibacter sp. 18x22-1, whole genome shotgun sequence.</title>
        <authorList>
            <person name="Zhang X."/>
            <person name="Feng G."/>
            <person name="Zhu H."/>
        </authorList>
    </citation>
    <scope>NUCLEOTIDE SEQUENCE [LARGE SCALE GENOMIC DNA]</scope>
    <source>
        <strain evidence="2 3">18x22-1</strain>
    </source>
</reference>
<comment type="caution">
    <text evidence="2">The sequence shown here is derived from an EMBL/GenBank/DDBJ whole genome shotgun (WGS) entry which is preliminary data.</text>
</comment>
<keyword evidence="3" id="KW-1185">Reference proteome</keyword>
<dbReference type="InterPro" id="IPR053167">
    <property type="entry name" value="Spore_coat_component"/>
</dbReference>
<dbReference type="Pfam" id="PF05229">
    <property type="entry name" value="SCPU"/>
    <property type="match status" value="1"/>
</dbReference>
<sequence>MHAQDRCPDGSCCKMCPPHQSEEQPMKKAIVSALSLLTVAAAVAAGTDSTQFKVLLKITESCTISAKAPTDVDFGSQARITGTSTNYDAAGKLIVNCSDGTPWSIGLDGGVNSASLPATPTAGDRRMKHTTALPAVYVPYDLYKDSSRSTFWGNSGTALKAGTGTGLDQTIDVYGRLTDVNYPAGNYQDTITATVIY</sequence>
<dbReference type="SMART" id="SM00972">
    <property type="entry name" value="SCPU"/>
    <property type="match status" value="1"/>
</dbReference>
<gene>
    <name evidence="2" type="ORF">EZ216_19435</name>
</gene>